<gene>
    <name evidence="1" type="ORF">MLD38_019813</name>
</gene>
<evidence type="ECO:0000313" key="2">
    <source>
        <dbReference type="Proteomes" id="UP001057402"/>
    </source>
</evidence>
<dbReference type="EMBL" id="CM042885">
    <property type="protein sequence ID" value="KAI4363620.1"/>
    <property type="molecule type" value="Genomic_DNA"/>
</dbReference>
<protein>
    <submittedName>
        <fullName evidence="1">Uncharacterized protein</fullName>
    </submittedName>
</protein>
<keyword evidence="2" id="KW-1185">Reference proteome</keyword>
<reference evidence="2" key="1">
    <citation type="journal article" date="2023" name="Front. Plant Sci.">
        <title>Chromosomal-level genome assembly of Melastoma candidum provides insights into trichome evolution.</title>
        <authorList>
            <person name="Zhong Y."/>
            <person name="Wu W."/>
            <person name="Sun C."/>
            <person name="Zou P."/>
            <person name="Liu Y."/>
            <person name="Dai S."/>
            <person name="Zhou R."/>
        </authorList>
    </citation>
    <scope>NUCLEOTIDE SEQUENCE [LARGE SCALE GENOMIC DNA]</scope>
</reference>
<accession>A0ACB9QDY4</accession>
<organism evidence="1 2">
    <name type="scientific">Melastoma candidum</name>
    <dbReference type="NCBI Taxonomy" id="119954"/>
    <lineage>
        <taxon>Eukaryota</taxon>
        <taxon>Viridiplantae</taxon>
        <taxon>Streptophyta</taxon>
        <taxon>Embryophyta</taxon>
        <taxon>Tracheophyta</taxon>
        <taxon>Spermatophyta</taxon>
        <taxon>Magnoliopsida</taxon>
        <taxon>eudicotyledons</taxon>
        <taxon>Gunneridae</taxon>
        <taxon>Pentapetalae</taxon>
        <taxon>rosids</taxon>
        <taxon>malvids</taxon>
        <taxon>Myrtales</taxon>
        <taxon>Melastomataceae</taxon>
        <taxon>Melastomatoideae</taxon>
        <taxon>Melastomateae</taxon>
        <taxon>Melastoma</taxon>
    </lineage>
</organism>
<proteinExistence type="predicted"/>
<comment type="caution">
    <text evidence="1">The sequence shown here is derived from an EMBL/GenBank/DDBJ whole genome shotgun (WGS) entry which is preliminary data.</text>
</comment>
<evidence type="ECO:0000313" key="1">
    <source>
        <dbReference type="EMBL" id="KAI4363620.1"/>
    </source>
</evidence>
<sequence>MQADRGEGEITSVRYVPPGSSVFVVIMGVTGAGESTIGRMLSEVVNGEFLDADDFHPPSNKEKMHNGLPLSDEDRLPWL</sequence>
<name>A0ACB9QDY4_9MYRT</name>
<dbReference type="Proteomes" id="UP001057402">
    <property type="component" value="Chromosome 6"/>
</dbReference>